<dbReference type="Proteomes" id="UP001642540">
    <property type="component" value="Unassembled WGS sequence"/>
</dbReference>
<evidence type="ECO:0000313" key="7">
    <source>
        <dbReference type="Proteomes" id="UP001642540"/>
    </source>
</evidence>
<feature type="transmembrane region" description="Helical" evidence="5">
    <location>
        <begin position="37"/>
        <end position="56"/>
    </location>
</feature>
<gene>
    <name evidence="6" type="ORF">ODALV1_LOCUS12213</name>
</gene>
<evidence type="ECO:0000313" key="6">
    <source>
        <dbReference type="EMBL" id="CAL8105874.1"/>
    </source>
</evidence>
<reference evidence="6 7" key="1">
    <citation type="submission" date="2024-08" db="EMBL/GenBank/DDBJ databases">
        <authorList>
            <person name="Cucini C."/>
            <person name="Frati F."/>
        </authorList>
    </citation>
    <scope>NUCLEOTIDE SEQUENCE [LARGE SCALE GENOMIC DNA]</scope>
</reference>
<evidence type="ECO:0000256" key="4">
    <source>
        <dbReference type="ARBA" id="ARBA00023136"/>
    </source>
</evidence>
<keyword evidence="4 5" id="KW-0472">Membrane</keyword>
<accession>A0ABP1QJQ5</accession>
<comment type="caution">
    <text evidence="6">The sequence shown here is derived from an EMBL/GenBank/DDBJ whole genome shotgun (WGS) entry which is preliminary data.</text>
</comment>
<name>A0ABP1QJQ5_9HEXA</name>
<evidence type="ECO:0000256" key="3">
    <source>
        <dbReference type="ARBA" id="ARBA00022989"/>
    </source>
</evidence>
<dbReference type="Pfam" id="PF00335">
    <property type="entry name" value="Tetraspanin"/>
    <property type="match status" value="1"/>
</dbReference>
<comment type="subcellular location">
    <subcellularLocation>
        <location evidence="1">Membrane</location>
        <topology evidence="1">Multi-pass membrane protein</topology>
    </subcellularLocation>
</comment>
<evidence type="ECO:0000256" key="2">
    <source>
        <dbReference type="ARBA" id="ARBA00022692"/>
    </source>
</evidence>
<dbReference type="InterPro" id="IPR018499">
    <property type="entry name" value="Tetraspanin/Peripherin"/>
</dbReference>
<organism evidence="6 7">
    <name type="scientific">Orchesella dallaii</name>
    <dbReference type="NCBI Taxonomy" id="48710"/>
    <lineage>
        <taxon>Eukaryota</taxon>
        <taxon>Metazoa</taxon>
        <taxon>Ecdysozoa</taxon>
        <taxon>Arthropoda</taxon>
        <taxon>Hexapoda</taxon>
        <taxon>Collembola</taxon>
        <taxon>Entomobryomorpha</taxon>
        <taxon>Entomobryoidea</taxon>
        <taxon>Orchesellidae</taxon>
        <taxon>Orchesellinae</taxon>
        <taxon>Orchesella</taxon>
    </lineage>
</organism>
<dbReference type="PRINTS" id="PR00259">
    <property type="entry name" value="TMFOUR"/>
</dbReference>
<keyword evidence="7" id="KW-1185">Reference proteome</keyword>
<evidence type="ECO:0000256" key="1">
    <source>
        <dbReference type="ARBA" id="ARBA00004141"/>
    </source>
</evidence>
<proteinExistence type="predicted"/>
<feature type="transmembrane region" description="Helical" evidence="5">
    <location>
        <begin position="76"/>
        <end position="97"/>
    </location>
</feature>
<evidence type="ECO:0000256" key="5">
    <source>
        <dbReference type="SAM" id="Phobius"/>
    </source>
</evidence>
<protein>
    <submittedName>
        <fullName evidence="6">Uncharacterized protein</fullName>
    </submittedName>
</protein>
<dbReference type="EMBL" id="CAXLJM020000036">
    <property type="protein sequence ID" value="CAL8105874.1"/>
    <property type="molecule type" value="Genomic_DNA"/>
</dbReference>
<sequence>MRERPNGQHMERMIQLPHRYARPRLNFISPFVKDTMFCFNFIFWLVGGALIGIGLYALIDQRQSGAGVRVEDLSDILFNVGLIIAIIGAIIFFVSLLDA</sequence>
<keyword evidence="2 5" id="KW-0812">Transmembrane</keyword>
<keyword evidence="3 5" id="KW-1133">Transmembrane helix</keyword>